<evidence type="ECO:0000313" key="2">
    <source>
        <dbReference type="Proteomes" id="UP000824208"/>
    </source>
</evidence>
<organism evidence="1 2">
    <name type="scientific">Candidatus Flavonifractor intestinipullorum</name>
    <dbReference type="NCBI Taxonomy" id="2838587"/>
    <lineage>
        <taxon>Bacteria</taxon>
        <taxon>Bacillati</taxon>
        <taxon>Bacillota</taxon>
        <taxon>Clostridia</taxon>
        <taxon>Eubacteriales</taxon>
        <taxon>Oscillospiraceae</taxon>
        <taxon>Flavonifractor</taxon>
    </lineage>
</organism>
<gene>
    <name evidence="1" type="ORF">H9714_04635</name>
</gene>
<reference evidence="1" key="1">
    <citation type="journal article" date="2021" name="PeerJ">
        <title>Extensive microbial diversity within the chicken gut microbiome revealed by metagenomics and culture.</title>
        <authorList>
            <person name="Gilroy R."/>
            <person name="Ravi A."/>
            <person name="Getino M."/>
            <person name="Pursley I."/>
            <person name="Horton D.L."/>
            <person name="Alikhan N.F."/>
            <person name="Baker D."/>
            <person name="Gharbi K."/>
            <person name="Hall N."/>
            <person name="Watson M."/>
            <person name="Adriaenssens E.M."/>
            <person name="Foster-Nyarko E."/>
            <person name="Jarju S."/>
            <person name="Secka A."/>
            <person name="Antonio M."/>
            <person name="Oren A."/>
            <person name="Chaudhuri R.R."/>
            <person name="La Ragione R."/>
            <person name="Hildebrand F."/>
            <person name="Pallen M.J."/>
        </authorList>
    </citation>
    <scope>NUCLEOTIDE SEQUENCE</scope>
    <source>
        <strain evidence="1">CHK189-11263</strain>
    </source>
</reference>
<sequence length="179" mass="20250">MSRFGFIHDKMEIKFLVLYIMARVVSPIDFPTLTELTMCDEGVDYFDFAEAVAELVETGHLKLEEEHYSITDKGRHNGEAWESSLPFSVKHKCNANLAKLNGVLRRNAQVRTQVLPRKDGSLTARMTLDDEGGNIMTIELLCVNEEQAARLSEGFQAKPERIYNEVLAALLDKEDGKDE</sequence>
<dbReference type="Pfam" id="PF14277">
    <property type="entry name" value="DUF4364"/>
    <property type="match status" value="1"/>
</dbReference>
<proteinExistence type="predicted"/>
<dbReference type="EMBL" id="DWYC01000048">
    <property type="protein sequence ID" value="HJB56822.1"/>
    <property type="molecule type" value="Genomic_DNA"/>
</dbReference>
<dbReference type="Proteomes" id="UP000824208">
    <property type="component" value="Unassembled WGS sequence"/>
</dbReference>
<protein>
    <submittedName>
        <fullName evidence="1">DUF4364 family protein</fullName>
    </submittedName>
</protein>
<evidence type="ECO:0000313" key="1">
    <source>
        <dbReference type="EMBL" id="HJB56822.1"/>
    </source>
</evidence>
<comment type="caution">
    <text evidence="1">The sequence shown here is derived from an EMBL/GenBank/DDBJ whole genome shotgun (WGS) entry which is preliminary data.</text>
</comment>
<accession>A0A9D2MA38</accession>
<name>A0A9D2MA38_9FIRM</name>
<dbReference type="InterPro" id="IPR025374">
    <property type="entry name" value="DUF4364"/>
</dbReference>
<reference evidence="1" key="2">
    <citation type="submission" date="2021-04" db="EMBL/GenBank/DDBJ databases">
        <authorList>
            <person name="Gilroy R."/>
        </authorList>
    </citation>
    <scope>NUCLEOTIDE SEQUENCE</scope>
    <source>
        <strain evidence="1">CHK189-11263</strain>
    </source>
</reference>
<dbReference type="AlphaFoldDB" id="A0A9D2MA38"/>